<reference evidence="3 4" key="1">
    <citation type="journal article" date="2021" name="Int. J. Syst. Evol. Microbiol.">
        <title>Reticulibacter mediterranei gen. nov., sp. nov., within the new family Reticulibacteraceae fam. nov., and Ktedonospora formicarum gen. nov., sp. nov., Ktedonobacter robiniae sp. nov., Dictyobacter formicarum sp. nov. and Dictyobacter arantiisoli sp. nov., belonging to the class Ktedonobacteria.</title>
        <authorList>
            <person name="Yabe S."/>
            <person name="Zheng Y."/>
            <person name="Wang C.M."/>
            <person name="Sakai Y."/>
            <person name="Abe K."/>
            <person name="Yokota A."/>
            <person name="Donadio S."/>
            <person name="Cavaletti L."/>
            <person name="Monciardini P."/>
        </authorList>
    </citation>
    <scope>NUCLEOTIDE SEQUENCE [LARGE SCALE GENOMIC DNA]</scope>
    <source>
        <strain evidence="3 4">SOSP1-30</strain>
    </source>
</reference>
<dbReference type="CDD" id="cd07438">
    <property type="entry name" value="PHP_HisPPase_AMP"/>
    <property type="match status" value="1"/>
</dbReference>
<dbReference type="Gene3D" id="1.10.150.650">
    <property type="match status" value="1"/>
</dbReference>
<dbReference type="SMART" id="SM00481">
    <property type="entry name" value="POLIIIAc"/>
    <property type="match status" value="1"/>
</dbReference>
<dbReference type="InterPro" id="IPR004013">
    <property type="entry name" value="PHP_dom"/>
</dbReference>
<dbReference type="Pfam" id="PF02811">
    <property type="entry name" value="PHP"/>
    <property type="match status" value="1"/>
</dbReference>
<feature type="region of interest" description="Disordered" evidence="1">
    <location>
        <begin position="251"/>
        <end position="270"/>
    </location>
</feature>
<dbReference type="EMBL" id="BNJG01000001">
    <property type="protein sequence ID" value="GHO53481.1"/>
    <property type="molecule type" value="Genomic_DNA"/>
</dbReference>
<feature type="compositionally biased region" description="Basic residues" evidence="1">
    <location>
        <begin position="260"/>
        <end position="269"/>
    </location>
</feature>
<dbReference type="InterPro" id="IPR003141">
    <property type="entry name" value="Pol/His_phosphatase_N"/>
</dbReference>
<name>A0ABQ3UL62_9CHLR</name>
<evidence type="ECO:0000259" key="2">
    <source>
        <dbReference type="SMART" id="SM00481"/>
    </source>
</evidence>
<organism evidence="3 4">
    <name type="scientific">Ktedonobacter robiniae</name>
    <dbReference type="NCBI Taxonomy" id="2778365"/>
    <lineage>
        <taxon>Bacteria</taxon>
        <taxon>Bacillati</taxon>
        <taxon>Chloroflexota</taxon>
        <taxon>Ktedonobacteria</taxon>
        <taxon>Ktedonobacterales</taxon>
        <taxon>Ktedonobacteraceae</taxon>
        <taxon>Ktedonobacter</taxon>
    </lineage>
</organism>
<dbReference type="RefSeq" id="WP_201370307.1">
    <property type="nucleotide sequence ID" value="NZ_BNJG01000001.1"/>
</dbReference>
<dbReference type="SUPFAM" id="SSF89550">
    <property type="entry name" value="PHP domain-like"/>
    <property type="match status" value="1"/>
</dbReference>
<sequence length="286" mass="32084">MATQNLVLSPGAAVDLHMHTTYSDGRWPAEQLINYLVEEKFDLVAVTDHDRVDKVAEIRELAASKGLPVLPGVEITCKWNGYMAHMLCYGFDPAQNAVQEVTEKVARMQLENTHQVHDALVSKGYTFPRETEALAEHGGKLFRPSDNITLLIEHGYAPDRMTGLRMIEQAGFVSIMADMAEAVEAAHKSNAVCLIAHPGRKESGFTFYDTELLDRLRAEIPLDGIEVYHPYHSPEAVAMYEEYVRKHNLLQSTGSDSHSHPARMPRKHRAEVSRRLLERLGVTINS</sequence>
<evidence type="ECO:0000313" key="3">
    <source>
        <dbReference type="EMBL" id="GHO53481.1"/>
    </source>
</evidence>
<evidence type="ECO:0000313" key="4">
    <source>
        <dbReference type="Proteomes" id="UP000654345"/>
    </source>
</evidence>
<gene>
    <name evidence="3" type="ORF">KSB_19560</name>
</gene>
<keyword evidence="4" id="KW-1185">Reference proteome</keyword>
<feature type="domain" description="Polymerase/histidinol phosphatase N-terminal" evidence="2">
    <location>
        <begin position="14"/>
        <end position="79"/>
    </location>
</feature>
<dbReference type="Gene3D" id="3.20.20.140">
    <property type="entry name" value="Metal-dependent hydrolases"/>
    <property type="match status" value="1"/>
</dbReference>
<comment type="caution">
    <text evidence="3">The sequence shown here is derived from an EMBL/GenBank/DDBJ whole genome shotgun (WGS) entry which is preliminary data.</text>
</comment>
<dbReference type="PANTHER" id="PTHR42924:SF3">
    <property type="entry name" value="POLYMERASE_HISTIDINOL PHOSPHATASE N-TERMINAL DOMAIN-CONTAINING PROTEIN"/>
    <property type="match status" value="1"/>
</dbReference>
<proteinExistence type="predicted"/>
<dbReference type="InterPro" id="IPR052018">
    <property type="entry name" value="PHP_domain"/>
</dbReference>
<protein>
    <submittedName>
        <fullName evidence="3">Phosphatase</fullName>
    </submittedName>
</protein>
<dbReference type="PANTHER" id="PTHR42924">
    <property type="entry name" value="EXONUCLEASE"/>
    <property type="match status" value="1"/>
</dbReference>
<dbReference type="InterPro" id="IPR016195">
    <property type="entry name" value="Pol/histidinol_Pase-like"/>
</dbReference>
<evidence type="ECO:0000256" key="1">
    <source>
        <dbReference type="SAM" id="MobiDB-lite"/>
    </source>
</evidence>
<accession>A0ABQ3UL62</accession>
<dbReference type="Proteomes" id="UP000654345">
    <property type="component" value="Unassembled WGS sequence"/>
</dbReference>